<accession>A0A4R2HJ72</accession>
<proteinExistence type="predicted"/>
<evidence type="ECO:0000313" key="2">
    <source>
        <dbReference type="EMBL" id="TCO29107.1"/>
    </source>
</evidence>
<reference evidence="2 3" key="3">
    <citation type="submission" date="2019-03" db="EMBL/GenBank/DDBJ databases">
        <title>Genomic Encyclopedia of Type Strains, Phase IV (KMG-IV): sequencing the most valuable type-strain genomes for metagenomic binning, comparative biology and taxonomic classification.</title>
        <authorList>
            <person name="Goeker M."/>
        </authorList>
    </citation>
    <scope>NUCLEOTIDE SEQUENCE [LARGE SCALE GENOMIC DNA]</scope>
    <source>
        <strain evidence="2 3">DSM 103236</strain>
    </source>
</reference>
<gene>
    <name evidence="2" type="ORF">EV200_102527</name>
    <name evidence="1" type="ORF">GCM10011413_20730</name>
</gene>
<keyword evidence="4" id="KW-1185">Reference proteome</keyword>
<reference evidence="4" key="2">
    <citation type="journal article" date="2019" name="Int. J. Syst. Evol. Microbiol.">
        <title>The Global Catalogue of Microorganisms (GCM) 10K type strain sequencing project: providing services to taxonomists for standard genome sequencing and annotation.</title>
        <authorList>
            <consortium name="The Broad Institute Genomics Platform"/>
            <consortium name="The Broad Institute Genome Sequencing Center for Infectious Disease"/>
            <person name="Wu L."/>
            <person name="Ma J."/>
        </authorList>
    </citation>
    <scope>NUCLEOTIDE SEQUENCE [LARGE SCALE GENOMIC DNA]</scope>
    <source>
        <strain evidence="4">CGMCC 1.15644</strain>
    </source>
</reference>
<dbReference type="AlphaFoldDB" id="A0A4R2HJ72"/>
<evidence type="ECO:0000313" key="1">
    <source>
        <dbReference type="EMBL" id="GGE54231.1"/>
    </source>
</evidence>
<reference evidence="1" key="1">
    <citation type="journal article" date="2014" name="Int. J. Syst. Evol. Microbiol.">
        <title>Complete genome of a new Firmicutes species belonging to the dominant human colonic microbiota ('Ruminococcus bicirculans') reveals two chromosomes and a selective capacity to utilize plant glucans.</title>
        <authorList>
            <consortium name="NISC Comparative Sequencing Program"/>
            <person name="Wegmann U."/>
            <person name="Louis P."/>
            <person name="Goesmann A."/>
            <person name="Henrissat B."/>
            <person name="Duncan S.H."/>
            <person name="Flint H.J."/>
        </authorList>
    </citation>
    <scope>NUCLEOTIDE SEQUENCE</scope>
    <source>
        <strain evidence="1">CGMCC 1.15644</strain>
    </source>
</reference>
<dbReference type="OrthoDB" id="6402335at2"/>
<dbReference type="Proteomes" id="UP000295684">
    <property type="component" value="Unassembled WGS sequence"/>
</dbReference>
<comment type="caution">
    <text evidence="2">The sequence shown here is derived from an EMBL/GenBank/DDBJ whole genome shotgun (WGS) entry which is preliminary data.</text>
</comment>
<name>A0A4R2HJ72_9SPHI</name>
<protein>
    <submittedName>
        <fullName evidence="2">Uncharacterized protein</fullName>
    </submittedName>
</protein>
<organism evidence="2 3">
    <name type="scientific">Pedobacter psychrotolerans</name>
    <dbReference type="NCBI Taxonomy" id="1843235"/>
    <lineage>
        <taxon>Bacteria</taxon>
        <taxon>Pseudomonadati</taxon>
        <taxon>Bacteroidota</taxon>
        <taxon>Sphingobacteriia</taxon>
        <taxon>Sphingobacteriales</taxon>
        <taxon>Sphingobacteriaceae</taxon>
        <taxon>Pedobacter</taxon>
    </lineage>
</organism>
<dbReference type="Proteomes" id="UP000622648">
    <property type="component" value="Unassembled WGS sequence"/>
</dbReference>
<dbReference type="EMBL" id="SLWO01000002">
    <property type="protein sequence ID" value="TCO29107.1"/>
    <property type="molecule type" value="Genomic_DNA"/>
</dbReference>
<sequence>MNRNILFAVIFFISINQKVRAQQNVSLVTADIDHFWVAYDKIIATKDTVAQYAYLNNLFIQKGTPGLKAMMQARSYTAKSYIDAISQKQAYFNSIRKNTLRVNDYATAIASKISILKQLYPALKPAEIYFTIGAFRSGGTTLGNMVLIGSEIAMDDEHLDNLVFTNIHEYVHTQQKTSMGDNLLAQCVLEGVAEFISEQAMSTHSTLPALAFGKSNPVTVKQDFATQMFNTGNGFWLYSNAENQFGVRDLGYYVGYAIAQRYHLNTIDKTKAIKEMIELDYNNMEALYNYVDQSGYFDKKVKSLKRAYEKNRPSVINGIVTKSEHEIDSLNYKITVKFSKPMDKRYRSFEQGPLGQDSSMRIKKVIGFSEDGKSAEFEVELKPNKRYQLVIGEGFRDLNGARIKPYLIDFKTGNE</sequence>
<evidence type="ECO:0000313" key="3">
    <source>
        <dbReference type="Proteomes" id="UP000295684"/>
    </source>
</evidence>
<dbReference type="EMBL" id="BMJO01000003">
    <property type="protein sequence ID" value="GGE54231.1"/>
    <property type="molecule type" value="Genomic_DNA"/>
</dbReference>
<reference evidence="1" key="4">
    <citation type="submission" date="2024-05" db="EMBL/GenBank/DDBJ databases">
        <authorList>
            <person name="Sun Q."/>
            <person name="Zhou Y."/>
        </authorList>
    </citation>
    <scope>NUCLEOTIDE SEQUENCE</scope>
    <source>
        <strain evidence="1">CGMCC 1.15644</strain>
    </source>
</reference>
<dbReference type="RefSeq" id="WP_132530294.1">
    <property type="nucleotide sequence ID" value="NZ_BMJO01000003.1"/>
</dbReference>
<evidence type="ECO:0000313" key="4">
    <source>
        <dbReference type="Proteomes" id="UP000622648"/>
    </source>
</evidence>